<name>X6MSX4_RETFI</name>
<proteinExistence type="predicted"/>
<dbReference type="Proteomes" id="UP000023152">
    <property type="component" value="Unassembled WGS sequence"/>
</dbReference>
<protein>
    <submittedName>
        <fullName evidence="1">Uncharacterized protein</fullName>
    </submittedName>
</protein>
<gene>
    <name evidence="1" type="ORF">RFI_20573</name>
</gene>
<keyword evidence="2" id="KW-1185">Reference proteome</keyword>
<dbReference type="EMBL" id="ASPP01017853">
    <property type="protein sequence ID" value="ETO16766.1"/>
    <property type="molecule type" value="Genomic_DNA"/>
</dbReference>
<reference evidence="1 2" key="1">
    <citation type="journal article" date="2013" name="Curr. Biol.">
        <title>The Genome of the Foraminiferan Reticulomyxa filosa.</title>
        <authorList>
            <person name="Glockner G."/>
            <person name="Hulsmann N."/>
            <person name="Schleicher M."/>
            <person name="Noegel A.A."/>
            <person name="Eichinger L."/>
            <person name="Gallinger C."/>
            <person name="Pawlowski J."/>
            <person name="Sierra R."/>
            <person name="Euteneuer U."/>
            <person name="Pillet L."/>
            <person name="Moustafa A."/>
            <person name="Platzer M."/>
            <person name="Groth M."/>
            <person name="Szafranski K."/>
            <person name="Schliwa M."/>
        </authorList>
    </citation>
    <scope>NUCLEOTIDE SEQUENCE [LARGE SCALE GENOMIC DNA]</scope>
</reference>
<evidence type="ECO:0000313" key="1">
    <source>
        <dbReference type="EMBL" id="ETO16766.1"/>
    </source>
</evidence>
<organism evidence="1 2">
    <name type="scientific">Reticulomyxa filosa</name>
    <dbReference type="NCBI Taxonomy" id="46433"/>
    <lineage>
        <taxon>Eukaryota</taxon>
        <taxon>Sar</taxon>
        <taxon>Rhizaria</taxon>
        <taxon>Retaria</taxon>
        <taxon>Foraminifera</taxon>
        <taxon>Monothalamids</taxon>
        <taxon>Reticulomyxidae</taxon>
        <taxon>Reticulomyxa</taxon>
    </lineage>
</organism>
<dbReference type="AlphaFoldDB" id="X6MSX4"/>
<evidence type="ECO:0000313" key="2">
    <source>
        <dbReference type="Proteomes" id="UP000023152"/>
    </source>
</evidence>
<feature type="non-terminal residue" evidence="1">
    <location>
        <position position="1"/>
    </location>
</feature>
<accession>X6MSX4</accession>
<sequence>ACEGDPDGRSKVPLRQLAILQAMIGQNNQHGIGSNIRSNGKAGMLTTIVNYQMPVCMVALEIMDMELEMELDIVLIYPIPETRHKWHKANSHKTKDGLKDEIQNFNNAKDGQMEQKENQDGKQRIVRQDVIFIERHSLLNKEKE</sequence>
<comment type="caution">
    <text evidence="1">The sequence shown here is derived from an EMBL/GenBank/DDBJ whole genome shotgun (WGS) entry which is preliminary data.</text>
</comment>